<sequence length="260" mass="27574">MGELNLATVAAANEAWVLEPEGSQVAETAEYRLVRFPERFPDPLQLQWVRSARPAEAVLGEVVARAVEFGLPEVNVYVRLSAPDGFVEALLGYGAQLVDTGDVLALALPADVKAPDVPGLEVRWLTALEVARDANAVGVSVFGGSRASDDELAPRAAAYRDSVAAGTGGLLVGYLDGTPVAVAGVELVDSVARLWGGAVLEAYRGRGVYRALLAARMTYAAEHGGTMALTQGRITTSSPILQRLGFISYGREHSYRLPLR</sequence>
<dbReference type="SUPFAM" id="SSF55729">
    <property type="entry name" value="Acyl-CoA N-acyltransferases (Nat)"/>
    <property type="match status" value="1"/>
</dbReference>
<dbReference type="RefSeq" id="WP_132192889.1">
    <property type="nucleotide sequence ID" value="NZ_SLWM01000016.1"/>
</dbReference>
<dbReference type="EMBL" id="SLWM01000016">
    <property type="protein sequence ID" value="TCO16725.1"/>
    <property type="molecule type" value="Genomic_DNA"/>
</dbReference>
<keyword evidence="3" id="KW-1185">Reference proteome</keyword>
<dbReference type="CDD" id="cd04301">
    <property type="entry name" value="NAT_SF"/>
    <property type="match status" value="1"/>
</dbReference>
<feature type="domain" description="N-acetyltransferase" evidence="1">
    <location>
        <begin position="120"/>
        <end position="260"/>
    </location>
</feature>
<comment type="caution">
    <text evidence="2">The sequence shown here is derived from an EMBL/GenBank/DDBJ whole genome shotgun (WGS) entry which is preliminary data.</text>
</comment>
<dbReference type="PROSITE" id="PS51186">
    <property type="entry name" value="GNAT"/>
    <property type="match status" value="1"/>
</dbReference>
<evidence type="ECO:0000313" key="3">
    <source>
        <dbReference type="Proteomes" id="UP000295818"/>
    </source>
</evidence>
<dbReference type="Pfam" id="PF00583">
    <property type="entry name" value="Acetyltransf_1"/>
    <property type="match status" value="1"/>
</dbReference>
<dbReference type="Proteomes" id="UP000295818">
    <property type="component" value="Unassembled WGS sequence"/>
</dbReference>
<reference evidence="2 3" key="1">
    <citation type="journal article" date="2015" name="Stand. Genomic Sci.">
        <title>Genomic Encyclopedia of Bacterial and Archaeal Type Strains, Phase III: the genomes of soil and plant-associated and newly described type strains.</title>
        <authorList>
            <person name="Whitman W.B."/>
            <person name="Woyke T."/>
            <person name="Klenk H.P."/>
            <person name="Zhou Y."/>
            <person name="Lilburn T.G."/>
            <person name="Beck B.J."/>
            <person name="De Vos P."/>
            <person name="Vandamme P."/>
            <person name="Eisen J.A."/>
            <person name="Garrity G."/>
            <person name="Hugenholtz P."/>
            <person name="Kyrpides N.C."/>
        </authorList>
    </citation>
    <scope>NUCLEOTIDE SEQUENCE [LARGE SCALE GENOMIC DNA]</scope>
    <source>
        <strain evidence="2 3">VKM Ac-2538</strain>
    </source>
</reference>
<dbReference type="Gene3D" id="3.40.630.30">
    <property type="match status" value="1"/>
</dbReference>
<dbReference type="InterPro" id="IPR016181">
    <property type="entry name" value="Acyl_CoA_acyltransferase"/>
</dbReference>
<accession>A0ABY2BCW3</accession>
<gene>
    <name evidence="2" type="ORF">EV644_11696</name>
</gene>
<evidence type="ECO:0000313" key="2">
    <source>
        <dbReference type="EMBL" id="TCO16725.1"/>
    </source>
</evidence>
<name>A0ABY2BCW3_9ACTN</name>
<dbReference type="InterPro" id="IPR000182">
    <property type="entry name" value="GNAT_dom"/>
</dbReference>
<proteinExistence type="predicted"/>
<organism evidence="2 3">
    <name type="scientific">Kribbella orskensis</name>
    <dbReference type="NCBI Taxonomy" id="2512216"/>
    <lineage>
        <taxon>Bacteria</taxon>
        <taxon>Bacillati</taxon>
        <taxon>Actinomycetota</taxon>
        <taxon>Actinomycetes</taxon>
        <taxon>Propionibacteriales</taxon>
        <taxon>Kribbellaceae</taxon>
        <taxon>Kribbella</taxon>
    </lineage>
</organism>
<protein>
    <submittedName>
        <fullName evidence="2">Acetyltransferase (GNAT) family protein</fullName>
    </submittedName>
</protein>
<evidence type="ECO:0000259" key="1">
    <source>
        <dbReference type="PROSITE" id="PS51186"/>
    </source>
</evidence>